<dbReference type="EMBL" id="JBHSRD010000002">
    <property type="protein sequence ID" value="MFC6005791.1"/>
    <property type="molecule type" value="Genomic_DNA"/>
</dbReference>
<name>A0ABW1J955_9ACTN</name>
<evidence type="ECO:0008006" key="3">
    <source>
        <dbReference type="Google" id="ProtNLM"/>
    </source>
</evidence>
<dbReference type="RefSeq" id="WP_345716668.1">
    <property type="nucleotide sequence ID" value="NZ_BAABFP010000005.1"/>
</dbReference>
<organism evidence="1 2">
    <name type="scientific">Angustibacter luteus</name>
    <dbReference type="NCBI Taxonomy" id="658456"/>
    <lineage>
        <taxon>Bacteria</taxon>
        <taxon>Bacillati</taxon>
        <taxon>Actinomycetota</taxon>
        <taxon>Actinomycetes</taxon>
        <taxon>Kineosporiales</taxon>
        <taxon>Kineosporiaceae</taxon>
    </lineage>
</organism>
<keyword evidence="2" id="KW-1185">Reference proteome</keyword>
<dbReference type="Proteomes" id="UP001596189">
    <property type="component" value="Unassembled WGS sequence"/>
</dbReference>
<sequence>MNLPTVLAILLVLALLAWYLSFQASRLDRLHHRVEGAKNALDAQLVRRAEAAIELATSGALDPASGLLVTDAASRALEAGELDALVHHDKDAGPVLLVLGERESAESDLSRALRATLPGTLPATLSADPRVGPLVDRLGAACHRVRLARRFLNGAVTDATRVRGKWVVRWARLAGRADLPGTFEMDDDPPEALAH</sequence>
<comment type="caution">
    <text evidence="1">The sequence shown here is derived from an EMBL/GenBank/DDBJ whole genome shotgun (WGS) entry which is preliminary data.</text>
</comment>
<evidence type="ECO:0000313" key="1">
    <source>
        <dbReference type="EMBL" id="MFC6005791.1"/>
    </source>
</evidence>
<proteinExistence type="predicted"/>
<accession>A0ABW1J955</accession>
<evidence type="ECO:0000313" key="2">
    <source>
        <dbReference type="Proteomes" id="UP001596189"/>
    </source>
</evidence>
<reference evidence="2" key="1">
    <citation type="journal article" date="2019" name="Int. J. Syst. Evol. Microbiol.">
        <title>The Global Catalogue of Microorganisms (GCM) 10K type strain sequencing project: providing services to taxonomists for standard genome sequencing and annotation.</title>
        <authorList>
            <consortium name="The Broad Institute Genomics Platform"/>
            <consortium name="The Broad Institute Genome Sequencing Center for Infectious Disease"/>
            <person name="Wu L."/>
            <person name="Ma J."/>
        </authorList>
    </citation>
    <scope>NUCLEOTIDE SEQUENCE [LARGE SCALE GENOMIC DNA]</scope>
    <source>
        <strain evidence="2">KACC 14249</strain>
    </source>
</reference>
<protein>
    <recommendedName>
        <fullName evidence="3">LemA family protein</fullName>
    </recommendedName>
</protein>
<gene>
    <name evidence="1" type="ORF">ACFQDO_01505</name>
</gene>